<feature type="domain" description="PhoU" evidence="8">
    <location>
        <begin position="20"/>
        <end position="105"/>
    </location>
</feature>
<evidence type="ECO:0000256" key="3">
    <source>
        <dbReference type="ARBA" id="ARBA00011738"/>
    </source>
</evidence>
<dbReference type="Proteomes" id="UP000254461">
    <property type="component" value="Unassembled WGS sequence"/>
</dbReference>
<dbReference type="NCBIfam" id="TIGR02135">
    <property type="entry name" value="phoU_full"/>
    <property type="match status" value="1"/>
</dbReference>
<dbReference type="AlphaFoldDB" id="A0A380JPA5"/>
<evidence type="ECO:0000313" key="9">
    <source>
        <dbReference type="EMBL" id="SUN46228.1"/>
    </source>
</evidence>
<dbReference type="Pfam" id="PF01895">
    <property type="entry name" value="PhoU"/>
    <property type="match status" value="2"/>
</dbReference>
<dbReference type="PANTHER" id="PTHR42930">
    <property type="entry name" value="PHOSPHATE-SPECIFIC TRANSPORT SYSTEM ACCESSORY PROTEIN PHOU"/>
    <property type="match status" value="1"/>
</dbReference>
<feature type="domain" description="PhoU" evidence="8">
    <location>
        <begin position="122"/>
        <end position="207"/>
    </location>
</feature>
<evidence type="ECO:0000313" key="10">
    <source>
        <dbReference type="Proteomes" id="UP000254461"/>
    </source>
</evidence>
<dbReference type="PANTHER" id="PTHR42930:SF3">
    <property type="entry name" value="PHOSPHATE-SPECIFIC TRANSPORT SYSTEM ACCESSORY PROTEIN PHOU"/>
    <property type="match status" value="1"/>
</dbReference>
<dbReference type="GO" id="GO:0006817">
    <property type="term" value="P:phosphate ion transport"/>
    <property type="evidence" value="ECO:0007669"/>
    <property type="project" value="UniProtKB-KW"/>
</dbReference>
<evidence type="ECO:0000256" key="6">
    <source>
        <dbReference type="ARBA" id="ARBA00022592"/>
    </source>
</evidence>
<dbReference type="PIRSF" id="PIRSF003107">
    <property type="entry name" value="PhoU"/>
    <property type="match status" value="1"/>
</dbReference>
<evidence type="ECO:0000256" key="1">
    <source>
        <dbReference type="ARBA" id="ARBA00004496"/>
    </source>
</evidence>
<dbReference type="SUPFAM" id="SSF109755">
    <property type="entry name" value="PhoU-like"/>
    <property type="match status" value="1"/>
</dbReference>
<dbReference type="InterPro" id="IPR026022">
    <property type="entry name" value="PhoU_dom"/>
</dbReference>
<dbReference type="EMBL" id="UHFF01000002">
    <property type="protein sequence ID" value="SUN46228.1"/>
    <property type="molecule type" value="Genomic_DNA"/>
</dbReference>
<protein>
    <recommendedName>
        <fullName evidence="7">Phosphate-specific transport system accessory protein PhoU</fullName>
    </recommendedName>
</protein>
<gene>
    <name evidence="9" type="primary">phoU_1</name>
    <name evidence="9" type="ORF">NCTC12092_00914</name>
</gene>
<comment type="similarity">
    <text evidence="2 7">Belongs to the PhoU family.</text>
</comment>
<evidence type="ECO:0000256" key="2">
    <source>
        <dbReference type="ARBA" id="ARBA00008107"/>
    </source>
</evidence>
<dbReference type="FunFam" id="1.20.58.220:FF:000004">
    <property type="entry name" value="Phosphate-specific transport system accessory protein PhoU"/>
    <property type="match status" value="1"/>
</dbReference>
<comment type="subcellular location">
    <subcellularLocation>
        <location evidence="1 7">Cytoplasm</location>
    </subcellularLocation>
</comment>
<name>A0A380JPA5_9STRE</name>
<keyword evidence="4 7" id="KW-0813">Transport</keyword>
<organism evidence="9 10">
    <name type="scientific">Streptococcus equi subsp. equi</name>
    <dbReference type="NCBI Taxonomy" id="148942"/>
    <lineage>
        <taxon>Bacteria</taxon>
        <taxon>Bacillati</taxon>
        <taxon>Bacillota</taxon>
        <taxon>Bacilli</taxon>
        <taxon>Lactobacillales</taxon>
        <taxon>Streptococcaceae</taxon>
        <taxon>Streptococcus</taxon>
    </lineage>
</organism>
<keyword evidence="5 7" id="KW-0963">Cytoplasm</keyword>
<comment type="function">
    <text evidence="7">Plays a role in the regulation of phosphate uptake.</text>
</comment>
<dbReference type="GO" id="GO:0030643">
    <property type="term" value="P:intracellular phosphate ion homeostasis"/>
    <property type="evidence" value="ECO:0007669"/>
    <property type="project" value="InterPro"/>
</dbReference>
<evidence type="ECO:0000259" key="8">
    <source>
        <dbReference type="Pfam" id="PF01895"/>
    </source>
</evidence>
<keyword evidence="6 7" id="KW-0592">Phosphate transport</keyword>
<comment type="subunit">
    <text evidence="3 7">Homodimer.</text>
</comment>
<reference evidence="9 10" key="1">
    <citation type="submission" date="2018-06" db="EMBL/GenBank/DDBJ databases">
        <authorList>
            <consortium name="Pathogen Informatics"/>
            <person name="Doyle S."/>
        </authorList>
    </citation>
    <scope>NUCLEOTIDE SEQUENCE [LARGE SCALE GENOMIC DNA]</scope>
    <source>
        <strain evidence="9 10">NCTC12092</strain>
    </source>
</reference>
<evidence type="ECO:0000256" key="7">
    <source>
        <dbReference type="PIRNR" id="PIRNR003107"/>
    </source>
</evidence>
<accession>A0A380JPA5</accession>
<evidence type="ECO:0000256" key="4">
    <source>
        <dbReference type="ARBA" id="ARBA00022448"/>
    </source>
</evidence>
<dbReference type="InterPro" id="IPR028366">
    <property type="entry name" value="PhoU"/>
</dbReference>
<dbReference type="InterPro" id="IPR038078">
    <property type="entry name" value="PhoU-like_sf"/>
</dbReference>
<dbReference type="GO" id="GO:0045936">
    <property type="term" value="P:negative regulation of phosphate metabolic process"/>
    <property type="evidence" value="ECO:0007669"/>
    <property type="project" value="InterPro"/>
</dbReference>
<sequence length="218" mass="25082">MMLRTKFEEELDKLHNQFYSMGTEVLSQINKTVRAFVSHDRELAKEVIEEDDTINEFETKLEKKSLEIIALQQPVSNDLRTVITVLKASSDIERMGDHAASIAKATIRMKGEERIPIVEEHINLMGKAVKQMVEEALNAYINADDAKAYEIAASDEIIDNYFREIQSLAVEEIRKTPDAVFAGKEYFQVLMYLERIGDYARNICEWIVYLKTGKIIEL</sequence>
<dbReference type="GO" id="GO:0005737">
    <property type="term" value="C:cytoplasm"/>
    <property type="evidence" value="ECO:0007669"/>
    <property type="project" value="UniProtKB-SubCell"/>
</dbReference>
<evidence type="ECO:0000256" key="5">
    <source>
        <dbReference type="ARBA" id="ARBA00022490"/>
    </source>
</evidence>
<dbReference type="Gene3D" id="1.20.58.220">
    <property type="entry name" value="Phosphate transport system protein phou homolog 2, domain 2"/>
    <property type="match status" value="1"/>
</dbReference>
<proteinExistence type="inferred from homology"/>